<keyword evidence="1" id="KW-0175">Coiled coil</keyword>
<proteinExistence type="predicted"/>
<feature type="coiled-coil region" evidence="1">
    <location>
        <begin position="71"/>
        <end position="112"/>
    </location>
</feature>
<comment type="caution">
    <text evidence="2">The sequence shown here is derived from an EMBL/GenBank/DDBJ whole genome shotgun (WGS) entry which is preliminary data.</text>
</comment>
<gene>
    <name evidence="2" type="ORF">PoB_007646500</name>
</gene>
<name>A0AAV4E0P4_9GAST</name>
<accession>A0AAV4E0P4</accession>
<evidence type="ECO:0000313" key="2">
    <source>
        <dbReference type="EMBL" id="GFO49960.1"/>
    </source>
</evidence>
<dbReference type="AlphaFoldDB" id="A0AAV4E0P4"/>
<protein>
    <submittedName>
        <fullName evidence="2">Uncharacterized protein</fullName>
    </submittedName>
</protein>
<evidence type="ECO:0000313" key="3">
    <source>
        <dbReference type="Proteomes" id="UP000735302"/>
    </source>
</evidence>
<dbReference type="EMBL" id="BLXT01008552">
    <property type="protein sequence ID" value="GFO49960.1"/>
    <property type="molecule type" value="Genomic_DNA"/>
</dbReference>
<dbReference type="InterPro" id="IPR011044">
    <property type="entry name" value="Quino_amine_DH_bsu"/>
</dbReference>
<dbReference type="Proteomes" id="UP000735302">
    <property type="component" value="Unassembled WGS sequence"/>
</dbReference>
<sequence>MSDRSTQKKQDYLDWMYEKFCASSKAYVSEVKAVLGSQSKVNAVEIFEKAIDVLSQDFPDPTSIDEQTKDEVNNGNELNSLKDQIAQMEKQLKEAQGKTSTLESELESVRLEAQILESHLNSTMKKNLRLDAKIDGLKDTVVTLVSETKETAAAAAATATTATATAAVTPPPTAATASAISRPPKCVRQRTNFTVKVAKDRSTPLIVDVQLLSCERILLTDWGNECVKLFDTQGQHLDILQCRKPPHYLAVIDSSGASNCITIAVTFPGDSAIDILEVVDVSIKVKKTILTSREYYSVAAVNKQTLAVAQMINFGIDLIDLDGQILRQICPSVRPRYMVTTEDGELICSTVGDKIARVPVDTGAVIFNHSGNYEGCPKRNRKRGITQRVLIR</sequence>
<organism evidence="2 3">
    <name type="scientific">Plakobranchus ocellatus</name>
    <dbReference type="NCBI Taxonomy" id="259542"/>
    <lineage>
        <taxon>Eukaryota</taxon>
        <taxon>Metazoa</taxon>
        <taxon>Spiralia</taxon>
        <taxon>Lophotrochozoa</taxon>
        <taxon>Mollusca</taxon>
        <taxon>Gastropoda</taxon>
        <taxon>Heterobranchia</taxon>
        <taxon>Euthyneura</taxon>
        <taxon>Panpulmonata</taxon>
        <taxon>Sacoglossa</taxon>
        <taxon>Placobranchoidea</taxon>
        <taxon>Plakobranchidae</taxon>
        <taxon>Plakobranchus</taxon>
    </lineage>
</organism>
<reference evidence="2 3" key="1">
    <citation type="journal article" date="2021" name="Elife">
        <title>Chloroplast acquisition without the gene transfer in kleptoplastic sea slugs, Plakobranchus ocellatus.</title>
        <authorList>
            <person name="Maeda T."/>
            <person name="Takahashi S."/>
            <person name="Yoshida T."/>
            <person name="Shimamura S."/>
            <person name="Takaki Y."/>
            <person name="Nagai Y."/>
            <person name="Toyoda A."/>
            <person name="Suzuki Y."/>
            <person name="Arimoto A."/>
            <person name="Ishii H."/>
            <person name="Satoh N."/>
            <person name="Nishiyama T."/>
            <person name="Hasebe M."/>
            <person name="Maruyama T."/>
            <person name="Minagawa J."/>
            <person name="Obokata J."/>
            <person name="Shigenobu S."/>
        </authorList>
    </citation>
    <scope>NUCLEOTIDE SEQUENCE [LARGE SCALE GENOMIC DNA]</scope>
</reference>
<keyword evidence="3" id="KW-1185">Reference proteome</keyword>
<dbReference type="SUPFAM" id="SSF50969">
    <property type="entry name" value="YVTN repeat-like/Quinoprotein amine dehydrogenase"/>
    <property type="match status" value="1"/>
</dbReference>
<evidence type="ECO:0000256" key="1">
    <source>
        <dbReference type="SAM" id="Coils"/>
    </source>
</evidence>